<dbReference type="SUPFAM" id="SSF69318">
    <property type="entry name" value="Integrin alpha N-terminal domain"/>
    <property type="match status" value="3"/>
</dbReference>
<comment type="caution">
    <text evidence="3">The sequence shown here is derived from an EMBL/GenBank/DDBJ whole genome shotgun (WGS) entry which is preliminary data.</text>
</comment>
<evidence type="ECO:0000313" key="3">
    <source>
        <dbReference type="EMBL" id="MFD2835264.1"/>
    </source>
</evidence>
<evidence type="ECO:0000313" key="4">
    <source>
        <dbReference type="Proteomes" id="UP001597438"/>
    </source>
</evidence>
<dbReference type="EMBL" id="JBHUOJ010000039">
    <property type="protein sequence ID" value="MFD2835264.1"/>
    <property type="molecule type" value="Genomic_DNA"/>
</dbReference>
<dbReference type="PROSITE" id="PS51257">
    <property type="entry name" value="PROKAR_LIPOPROTEIN"/>
    <property type="match status" value="1"/>
</dbReference>
<sequence>MNKRFYKSILSIYSLLLLQSCGKEEANYRFENIPVSISNISFQNTLKSGEDLHILNYLYYYNGAGVATADYNNDGLIDIYFVSNEAQDELYLNQGEFKFIKIDNYGFDNSTGWSTGISNVDINNDGLMDIYICKVSGFLHLKGHNLLLVNQGNDKNGIPIFSEMSKEYGLDFSGFSTQASFLDYDLDGDLDMYLLNHSVYPNLNYGKGKKRESYDSKSGDRFFENIDGKFKDVSAQTEIFQGIIGYGLGISIGDLNNDGYPDIYIGNDFFENDYIYINQQDKTFKELNHQSESLGHTAHFSMGNSIADLDNDLNPDIVALDMLPEDLKTYKTSGLEYPFQTYSNYLKNGFSPQYMQNTLHYNRGDLSFSETAFASGIAASEWSWSPLIADFDLDGFKDIYVTNGIKGATNDMDFIKFISNEKIQKQLSEKKLENLPALTKALPKKKLRNYFFHNSGNQTFEELGLKWFKNEPSFSQGAAYADFDNDGDLDLVVNNTDTPAFLFRNEMGATNSIKIKLKGAKNNKFGVGARVYLYANEKTQMQELYLNQGFLSSVSPEMIFGVGTAKKIDSLKIIWPGGKQQLRKDISINSEVVLDYKDAAQNDSSSVIAQSQILLENDSLINYRHIEQQTLEFNKDPLTPFAYSNFGPTSTVGDINNDGLEDLVIGGGKSQALQVFFQDKNGQFDLQYFPVFDENRISENTAVLMVDVDNDHFKDIIVASGGNEFTRGNALKPILYLNQKGNFIKSNQFQDLEINASGISTTDIDHDGDLDVVFISNLIPGNYQAVPRQFIYLNNGIGEFKQMNPKKYSDFQNVGQVQDLFWIDLNADGWEDAIVVGYYMPVTIFMNEKGSLVKKSANLDKTNGWYNSVKATDFDHDGDIDIVAGNWGLNTRLKASTEEPLQLYLNDFDDNGSIDPILTYFYKGTETVFSSKDELDGQLPYLKKKFNNYSDFAKAKFTAIFPSDKLKNATVKQVYELGSVYLENTGSTNFKVRKLPFEAQISQIFDIEVNDFDNDGFDDLYIVGNNYEISTQLGRLDASHGTLLLNDQNGFFKNYRAKIPDVPGASRDIQKLCVDGETYFVITRNNNTLKILKSQN</sequence>
<organism evidence="3 4">
    <name type="scientific">Christiangramia antarctica</name>
    <dbReference type="NCBI Taxonomy" id="2058158"/>
    <lineage>
        <taxon>Bacteria</taxon>
        <taxon>Pseudomonadati</taxon>
        <taxon>Bacteroidota</taxon>
        <taxon>Flavobacteriia</taxon>
        <taxon>Flavobacteriales</taxon>
        <taxon>Flavobacteriaceae</taxon>
        <taxon>Christiangramia</taxon>
    </lineage>
</organism>
<protein>
    <submittedName>
        <fullName evidence="3">VCBS repeat-containing protein</fullName>
    </submittedName>
</protein>
<gene>
    <name evidence="3" type="ORF">ACFSYS_18380</name>
</gene>
<dbReference type="PANTHER" id="PTHR16026:SF0">
    <property type="entry name" value="CARTILAGE ACIDIC PROTEIN 1"/>
    <property type="match status" value="1"/>
</dbReference>
<dbReference type="Pfam" id="PF07593">
    <property type="entry name" value="UnbV_ASPIC"/>
    <property type="match status" value="1"/>
</dbReference>
<evidence type="ECO:0000256" key="1">
    <source>
        <dbReference type="ARBA" id="ARBA00022729"/>
    </source>
</evidence>
<dbReference type="RefSeq" id="WP_251741245.1">
    <property type="nucleotide sequence ID" value="NZ_JBHUOJ010000039.1"/>
</dbReference>
<dbReference type="PANTHER" id="PTHR16026">
    <property type="entry name" value="CARTILAGE ACIDIC PROTEIN 1"/>
    <property type="match status" value="1"/>
</dbReference>
<dbReference type="InterPro" id="IPR011519">
    <property type="entry name" value="UnbV_ASPIC"/>
</dbReference>
<dbReference type="Gene3D" id="2.130.10.130">
    <property type="entry name" value="Integrin alpha, N-terminal"/>
    <property type="match status" value="4"/>
</dbReference>
<keyword evidence="1" id="KW-0732">Signal</keyword>
<evidence type="ECO:0000259" key="2">
    <source>
        <dbReference type="Pfam" id="PF07593"/>
    </source>
</evidence>
<dbReference type="InterPro" id="IPR027039">
    <property type="entry name" value="Crtac1"/>
</dbReference>
<dbReference type="InterPro" id="IPR028994">
    <property type="entry name" value="Integrin_alpha_N"/>
</dbReference>
<accession>A0ABW5XA96</accession>
<reference evidence="4" key="1">
    <citation type="journal article" date="2019" name="Int. J. Syst. Evol. Microbiol.">
        <title>The Global Catalogue of Microorganisms (GCM) 10K type strain sequencing project: providing services to taxonomists for standard genome sequencing and annotation.</title>
        <authorList>
            <consortium name="The Broad Institute Genomics Platform"/>
            <consortium name="The Broad Institute Genome Sequencing Center for Infectious Disease"/>
            <person name="Wu L."/>
            <person name="Ma J."/>
        </authorList>
    </citation>
    <scope>NUCLEOTIDE SEQUENCE [LARGE SCALE GENOMIC DNA]</scope>
    <source>
        <strain evidence="4">KCTC 52925</strain>
    </source>
</reference>
<keyword evidence="4" id="KW-1185">Reference proteome</keyword>
<dbReference type="Proteomes" id="UP001597438">
    <property type="component" value="Unassembled WGS sequence"/>
</dbReference>
<name>A0ABW5XA96_9FLAO</name>
<dbReference type="Pfam" id="PF13517">
    <property type="entry name" value="FG-GAP_3"/>
    <property type="match status" value="5"/>
</dbReference>
<feature type="domain" description="ASPIC/UnbV" evidence="2">
    <location>
        <begin position="526"/>
        <end position="592"/>
    </location>
</feature>
<dbReference type="InterPro" id="IPR013517">
    <property type="entry name" value="FG-GAP"/>
</dbReference>
<proteinExistence type="predicted"/>